<evidence type="ECO:0008006" key="4">
    <source>
        <dbReference type="Google" id="ProtNLM"/>
    </source>
</evidence>
<dbReference type="EMBL" id="JAGIOL010000001">
    <property type="protein sequence ID" value="MBP2435436.1"/>
    <property type="molecule type" value="Genomic_DNA"/>
</dbReference>
<protein>
    <recommendedName>
        <fullName evidence="4">DUF3099 domain-containing protein</fullName>
    </recommendedName>
</protein>
<reference evidence="2 3" key="1">
    <citation type="submission" date="2021-03" db="EMBL/GenBank/DDBJ databases">
        <title>Sequencing the genomes of 1000 actinobacteria strains.</title>
        <authorList>
            <person name="Klenk H.-P."/>
        </authorList>
    </citation>
    <scope>NUCLEOTIDE SEQUENCE [LARGE SCALE GENOMIC DNA]</scope>
    <source>
        <strain evidence="2 3">DSM 24221</strain>
    </source>
</reference>
<keyword evidence="3" id="KW-1185">Reference proteome</keyword>
<keyword evidence="1" id="KW-0472">Membrane</keyword>
<organism evidence="2 3">
    <name type="scientific">Microbacterium amylolyticum</name>
    <dbReference type="NCBI Taxonomy" id="936337"/>
    <lineage>
        <taxon>Bacteria</taxon>
        <taxon>Bacillati</taxon>
        <taxon>Actinomycetota</taxon>
        <taxon>Actinomycetes</taxon>
        <taxon>Micrococcales</taxon>
        <taxon>Microbacteriaceae</taxon>
        <taxon>Microbacterium</taxon>
    </lineage>
</organism>
<dbReference type="Proteomes" id="UP001519362">
    <property type="component" value="Unassembled WGS sequence"/>
</dbReference>
<evidence type="ECO:0000313" key="2">
    <source>
        <dbReference type="EMBL" id="MBP2435436.1"/>
    </source>
</evidence>
<dbReference type="InterPro" id="IPR021449">
    <property type="entry name" value="DUF3099"/>
</dbReference>
<keyword evidence="1" id="KW-0812">Transmembrane</keyword>
<feature type="transmembrane region" description="Helical" evidence="1">
    <location>
        <begin position="29"/>
        <end position="46"/>
    </location>
</feature>
<evidence type="ECO:0000313" key="3">
    <source>
        <dbReference type="Proteomes" id="UP001519362"/>
    </source>
</evidence>
<proteinExistence type="predicted"/>
<dbReference type="RefSeq" id="WP_165132800.1">
    <property type="nucleotide sequence ID" value="NZ_CP049253.1"/>
</dbReference>
<gene>
    <name evidence="2" type="ORF">JOF34_000022</name>
</gene>
<accession>A0ABS4ZG26</accession>
<name>A0ABS4ZG26_9MICO</name>
<keyword evidence="1" id="KW-1133">Transmembrane helix</keyword>
<dbReference type="Pfam" id="PF11298">
    <property type="entry name" value="DUF3099"/>
    <property type="match status" value="1"/>
</dbReference>
<comment type="caution">
    <text evidence="2">The sequence shown here is derived from an EMBL/GenBank/DDBJ whole genome shotgun (WGS) entry which is preliminary data.</text>
</comment>
<sequence length="118" mass="12717">MKSRTPRPQSATSIGAAPIDDQTLRMRNYVITMGIRLGCFVCMFVFQPVGWHTAVLAIGAIFLPYVAVIIVNQAQSGDVAEAERPEIAIDAAAPVTRDDAEQSRVIRISESDDRGAAA</sequence>
<evidence type="ECO:0000256" key="1">
    <source>
        <dbReference type="SAM" id="Phobius"/>
    </source>
</evidence>
<feature type="transmembrane region" description="Helical" evidence="1">
    <location>
        <begin position="52"/>
        <end position="71"/>
    </location>
</feature>